<protein>
    <submittedName>
        <fullName evidence="1">Uncharacterized protein</fullName>
    </submittedName>
</protein>
<organism evidence="1">
    <name type="scientific">Arundo donax</name>
    <name type="common">Giant reed</name>
    <name type="synonym">Donax arundinaceus</name>
    <dbReference type="NCBI Taxonomy" id="35708"/>
    <lineage>
        <taxon>Eukaryota</taxon>
        <taxon>Viridiplantae</taxon>
        <taxon>Streptophyta</taxon>
        <taxon>Embryophyta</taxon>
        <taxon>Tracheophyta</taxon>
        <taxon>Spermatophyta</taxon>
        <taxon>Magnoliopsida</taxon>
        <taxon>Liliopsida</taxon>
        <taxon>Poales</taxon>
        <taxon>Poaceae</taxon>
        <taxon>PACMAD clade</taxon>
        <taxon>Arundinoideae</taxon>
        <taxon>Arundineae</taxon>
        <taxon>Arundo</taxon>
    </lineage>
</organism>
<reference evidence="1" key="1">
    <citation type="submission" date="2014-09" db="EMBL/GenBank/DDBJ databases">
        <authorList>
            <person name="Magalhaes I.L.F."/>
            <person name="Oliveira U."/>
            <person name="Santos F.R."/>
            <person name="Vidigal T.H.D.A."/>
            <person name="Brescovit A.D."/>
            <person name="Santos A.J."/>
        </authorList>
    </citation>
    <scope>NUCLEOTIDE SEQUENCE</scope>
    <source>
        <tissue evidence="1">Shoot tissue taken approximately 20 cm above the soil surface</tissue>
    </source>
</reference>
<accession>A0A0A8Y5T7</accession>
<sequence>MQQECYHIIWYPTIYMFNSSSIEKTWTADQLMPDHAYEITRILMMDVGLNISA</sequence>
<dbReference type="EMBL" id="GBRH01276499">
    <property type="protein sequence ID" value="JAD21396.1"/>
    <property type="molecule type" value="Transcribed_RNA"/>
</dbReference>
<evidence type="ECO:0000313" key="1">
    <source>
        <dbReference type="EMBL" id="JAD21396.1"/>
    </source>
</evidence>
<name>A0A0A8Y5T7_ARUDO</name>
<proteinExistence type="predicted"/>
<reference evidence="1" key="2">
    <citation type="journal article" date="2015" name="Data Brief">
        <title>Shoot transcriptome of the giant reed, Arundo donax.</title>
        <authorList>
            <person name="Barrero R.A."/>
            <person name="Guerrero F.D."/>
            <person name="Moolhuijzen P."/>
            <person name="Goolsby J.A."/>
            <person name="Tidwell J."/>
            <person name="Bellgard S.E."/>
            <person name="Bellgard M.I."/>
        </authorList>
    </citation>
    <scope>NUCLEOTIDE SEQUENCE</scope>
    <source>
        <tissue evidence="1">Shoot tissue taken approximately 20 cm above the soil surface</tissue>
    </source>
</reference>
<dbReference type="AlphaFoldDB" id="A0A0A8Y5T7"/>